<organism evidence="1 2">
    <name type="scientific">Bradyrhizobium sacchari</name>
    <dbReference type="NCBI Taxonomy" id="1399419"/>
    <lineage>
        <taxon>Bacteria</taxon>
        <taxon>Pseudomonadati</taxon>
        <taxon>Pseudomonadota</taxon>
        <taxon>Alphaproteobacteria</taxon>
        <taxon>Hyphomicrobiales</taxon>
        <taxon>Nitrobacteraceae</taxon>
        <taxon>Bradyrhizobium</taxon>
    </lineage>
</organism>
<sequence>MGRIGLATIRHNACAKEKLWRLGTMREMALSRDRFDLLAMKQPGLLPPTSLRRAMLIAGGTAMRVPAAILALLLASPAAAQECQTCSMADACMKEYAKTTAEAQRATRQGIRDWKQNLDRKASAELSSRGILALQDAMEAQVRTELERLKECLAKIR</sequence>
<evidence type="ECO:0000313" key="1">
    <source>
        <dbReference type="EMBL" id="TWB84046.1"/>
    </source>
</evidence>
<accession>A0A560J8J3</accession>
<dbReference type="EMBL" id="VITW01000001">
    <property type="protein sequence ID" value="TWB84046.1"/>
    <property type="molecule type" value="Genomic_DNA"/>
</dbReference>
<keyword evidence="2" id="KW-1185">Reference proteome</keyword>
<reference evidence="1 2" key="1">
    <citation type="submission" date="2019-06" db="EMBL/GenBank/DDBJ databases">
        <title>Genomic Encyclopedia of Type Strains, Phase IV (KMG-V): Genome sequencing to study the core and pangenomes of soil and plant-associated prokaryotes.</title>
        <authorList>
            <person name="Whitman W."/>
        </authorList>
    </citation>
    <scope>NUCLEOTIDE SEQUENCE [LARGE SCALE GENOMIC DNA]</scope>
    <source>
        <strain evidence="1 2">BR 10556</strain>
    </source>
</reference>
<gene>
    <name evidence="1" type="ORF">FBZ95_101489</name>
</gene>
<dbReference type="Proteomes" id="UP000315914">
    <property type="component" value="Unassembled WGS sequence"/>
</dbReference>
<dbReference type="STRING" id="1399419.A5906_02200"/>
<protein>
    <submittedName>
        <fullName evidence="1">Uncharacterized protein</fullName>
    </submittedName>
</protein>
<name>A0A560J8J3_9BRAD</name>
<proteinExistence type="predicted"/>
<dbReference type="AlphaFoldDB" id="A0A560J8J3"/>
<comment type="caution">
    <text evidence="1">The sequence shown here is derived from an EMBL/GenBank/DDBJ whole genome shotgun (WGS) entry which is preliminary data.</text>
</comment>
<evidence type="ECO:0000313" key="2">
    <source>
        <dbReference type="Proteomes" id="UP000315914"/>
    </source>
</evidence>